<evidence type="ECO:0000256" key="1">
    <source>
        <dbReference type="SAM" id="MobiDB-lite"/>
    </source>
</evidence>
<proteinExistence type="predicted"/>
<protein>
    <recommendedName>
        <fullName evidence="4">PNPLA domain-containing protein</fullName>
    </recommendedName>
</protein>
<accession>A0ABN8WX93</accession>
<dbReference type="EMBL" id="OX458333">
    <property type="protein sequence ID" value="CAI8740956.1"/>
    <property type="molecule type" value="Genomic_DNA"/>
</dbReference>
<keyword evidence="3" id="KW-1185">Reference proteome</keyword>
<gene>
    <name evidence="2" type="ORF">MSZNOR_0463</name>
</gene>
<sequence>MSSWSNLRAREVIAPDGQPEDAQDVSCLEGARTMTANGQRSIAFALGGIGGSNAHGVGFLHAAAKEGIRPTYLSCTSGMIYWTWRWLEDCDLEQEFTNSANDAISAVWRQLPPSMLRSWLAYLYGGEGVFRPAIPEYFTRILTRWYRTPPERWCDLWFPAQILVPTRSEEVYQNIAKTFNASDIAIFFNSFSPRLGTEHLHMNEAAWETYRAIQQERQERRPDDPHTQEMRKNGDLPSVRAEKITAESVRDALWLSLYGFEREGKPQERIDGAYARQFILSELSSAHVIYIPRPQRYRWVGELPESLIELQDLQTELWFNGAYAQQLARIELVNRLLRNPNLKGPLEEQGFHEIEIVPIEIPVQRGFFNYFIEDTDVFYHAVEQSTLALRH</sequence>
<dbReference type="Proteomes" id="UP001162030">
    <property type="component" value="Chromosome"/>
</dbReference>
<reference evidence="2 3" key="1">
    <citation type="submission" date="2023-03" db="EMBL/GenBank/DDBJ databases">
        <authorList>
            <person name="Pearce D."/>
        </authorList>
    </citation>
    <scope>NUCLEOTIDE SEQUENCE [LARGE SCALE GENOMIC DNA]</scope>
    <source>
        <strain evidence="2">Msz</strain>
    </source>
</reference>
<evidence type="ECO:0000313" key="2">
    <source>
        <dbReference type="EMBL" id="CAI8740956.1"/>
    </source>
</evidence>
<feature type="region of interest" description="Disordered" evidence="1">
    <location>
        <begin position="1"/>
        <end position="23"/>
    </location>
</feature>
<name>A0ABN8WX93_9GAMM</name>
<evidence type="ECO:0000313" key="3">
    <source>
        <dbReference type="Proteomes" id="UP001162030"/>
    </source>
</evidence>
<evidence type="ECO:0008006" key="4">
    <source>
        <dbReference type="Google" id="ProtNLM"/>
    </source>
</evidence>
<feature type="region of interest" description="Disordered" evidence="1">
    <location>
        <begin position="216"/>
        <end position="237"/>
    </location>
</feature>
<organism evidence="2 3">
    <name type="scientific">Methylocaldum szegediense</name>
    <dbReference type="NCBI Taxonomy" id="73780"/>
    <lineage>
        <taxon>Bacteria</taxon>
        <taxon>Pseudomonadati</taxon>
        <taxon>Pseudomonadota</taxon>
        <taxon>Gammaproteobacteria</taxon>
        <taxon>Methylococcales</taxon>
        <taxon>Methylococcaceae</taxon>
        <taxon>Methylocaldum</taxon>
    </lineage>
</organism>